<dbReference type="PANTHER" id="PTHR22916:SF3">
    <property type="entry name" value="UDP-GLCNAC:BETAGAL BETA-1,3-N-ACETYLGLUCOSAMINYLTRANSFERASE-LIKE PROTEIN 1"/>
    <property type="match status" value="1"/>
</dbReference>
<dbReference type="SUPFAM" id="SSF53448">
    <property type="entry name" value="Nucleotide-diphospho-sugar transferases"/>
    <property type="match status" value="1"/>
</dbReference>
<dbReference type="PANTHER" id="PTHR22916">
    <property type="entry name" value="GLYCOSYLTRANSFERASE"/>
    <property type="match status" value="1"/>
</dbReference>
<dbReference type="CDD" id="cd00761">
    <property type="entry name" value="Glyco_tranf_GTA_type"/>
    <property type="match status" value="1"/>
</dbReference>
<protein>
    <submittedName>
        <fullName evidence="2">Glycosyl transferase</fullName>
    </submittedName>
</protein>
<accession>A0A2Z4C090</accession>
<dbReference type="GO" id="GO:0016758">
    <property type="term" value="F:hexosyltransferase activity"/>
    <property type="evidence" value="ECO:0007669"/>
    <property type="project" value="UniProtKB-ARBA"/>
</dbReference>
<sequence>MRESVSIIMPAFNAAAYIYESISSVLLQSYQDWHLYVIDDASTDNTAQVVSSFNDSRITLISLKVNSGVARARNIGIESCKGQYIAFLDSDDLWESNKLSLQVPLLKKGYDVVCSNYVIFTDDPKNIVGTRYCPSEFGYSRMLRGNCIGNLTGIYNQKNLGKCLQQECGHEDYLMWLELLSRSSSAACVQQVLARYRVADNSLSGNKIKAACWQWNIYRKKLKMSFLKSSYYWCYYAVSALLRSLK</sequence>
<dbReference type="AlphaFoldDB" id="A0A2Z4C090"/>
<keyword evidence="2" id="KW-0808">Transferase</keyword>
<dbReference type="EMBL" id="MH325894">
    <property type="protein sequence ID" value="AWU66653.1"/>
    <property type="molecule type" value="Genomic_DNA"/>
</dbReference>
<dbReference type="InterPro" id="IPR001173">
    <property type="entry name" value="Glyco_trans_2-like"/>
</dbReference>
<name>A0A2Z4C090_9ENTR</name>
<proteinExistence type="predicted"/>
<organism evidence="2">
    <name type="scientific">Citrobacter youngae</name>
    <dbReference type="NCBI Taxonomy" id="133448"/>
    <lineage>
        <taxon>Bacteria</taxon>
        <taxon>Pseudomonadati</taxon>
        <taxon>Pseudomonadota</taxon>
        <taxon>Gammaproteobacteria</taxon>
        <taxon>Enterobacterales</taxon>
        <taxon>Enterobacteriaceae</taxon>
        <taxon>Citrobacter</taxon>
        <taxon>Citrobacter freundii complex</taxon>
    </lineage>
</organism>
<dbReference type="Gene3D" id="3.90.550.10">
    <property type="entry name" value="Spore Coat Polysaccharide Biosynthesis Protein SpsA, Chain A"/>
    <property type="match status" value="1"/>
</dbReference>
<evidence type="ECO:0000313" key="2">
    <source>
        <dbReference type="EMBL" id="AWU66653.1"/>
    </source>
</evidence>
<gene>
    <name evidence="2" type="primary">gt4</name>
</gene>
<reference evidence="2" key="1">
    <citation type="submission" date="2018-05" db="EMBL/GenBank/DDBJ databases">
        <authorList>
            <person name="Lanie J.A."/>
            <person name="Ng W.-L."/>
            <person name="Kazmierczak K.M."/>
            <person name="Andrzejewski T.M."/>
            <person name="Davidsen T.M."/>
            <person name="Wayne K.J."/>
            <person name="Tettelin H."/>
            <person name="Glass J.I."/>
            <person name="Rusch D."/>
            <person name="Podicherti R."/>
            <person name="Tsui H.-C.T."/>
            <person name="Winkler M.E."/>
        </authorList>
    </citation>
    <scope>NUCLEOTIDE SEQUENCE</scope>
    <source>
        <strain evidence="2">O16_G3541</strain>
    </source>
</reference>
<dbReference type="InterPro" id="IPR029044">
    <property type="entry name" value="Nucleotide-diphossugar_trans"/>
</dbReference>
<dbReference type="Pfam" id="PF00535">
    <property type="entry name" value="Glycos_transf_2"/>
    <property type="match status" value="1"/>
</dbReference>
<evidence type="ECO:0000259" key="1">
    <source>
        <dbReference type="Pfam" id="PF00535"/>
    </source>
</evidence>
<feature type="domain" description="Glycosyltransferase 2-like" evidence="1">
    <location>
        <begin position="6"/>
        <end position="130"/>
    </location>
</feature>